<protein>
    <submittedName>
        <fullName evidence="1">Uncharacterized protein</fullName>
    </submittedName>
</protein>
<dbReference type="Proteomes" id="UP000022910">
    <property type="component" value="Unassembled WGS sequence"/>
</dbReference>
<evidence type="ECO:0000313" key="2">
    <source>
        <dbReference type="Proteomes" id="UP000022910"/>
    </source>
</evidence>
<organism evidence="1 2">
    <name type="scientific">Rhizophagus irregularis (strain DAOM 197198w)</name>
    <name type="common">Glomus intraradices</name>
    <dbReference type="NCBI Taxonomy" id="1432141"/>
    <lineage>
        <taxon>Eukaryota</taxon>
        <taxon>Fungi</taxon>
        <taxon>Fungi incertae sedis</taxon>
        <taxon>Mucoromycota</taxon>
        <taxon>Glomeromycotina</taxon>
        <taxon>Glomeromycetes</taxon>
        <taxon>Glomerales</taxon>
        <taxon>Glomeraceae</taxon>
        <taxon>Rhizophagus</taxon>
    </lineage>
</organism>
<dbReference type="Gene3D" id="1.10.150.320">
    <property type="entry name" value="Photosystem II 12 kDa extrinsic protein"/>
    <property type="match status" value="1"/>
</dbReference>
<gene>
    <name evidence="1" type="ORF">RirG_152650</name>
</gene>
<dbReference type="HOGENOM" id="CLU_2455891_0_0_1"/>
<comment type="caution">
    <text evidence="1">The sequence shown here is derived from an EMBL/GenBank/DDBJ whole genome shotgun (WGS) entry which is preliminary data.</text>
</comment>
<dbReference type="SUPFAM" id="SSF81585">
    <property type="entry name" value="PsbU/PolX domain-like"/>
    <property type="match status" value="1"/>
</dbReference>
<name>A0A015J1K5_RHIIW</name>
<evidence type="ECO:0000313" key="1">
    <source>
        <dbReference type="EMBL" id="EXX63407.1"/>
    </source>
</evidence>
<dbReference type="EMBL" id="JEMT01023957">
    <property type="protein sequence ID" value="EXX63407.1"/>
    <property type="molecule type" value="Genomic_DNA"/>
</dbReference>
<keyword evidence="2" id="KW-1185">Reference proteome</keyword>
<dbReference type="OrthoDB" id="2443556at2759"/>
<sequence>MTEDALNNLQENCLVVHRANFKDFYGYIFSSRAEFSAANDKLDVNTAEDYELRTIKGIGNETAREIISKRPYVDEEDLYSQVKQNRWSR</sequence>
<accession>A0A015J1K5</accession>
<proteinExistence type="predicted"/>
<dbReference type="AlphaFoldDB" id="A0A015J1K5"/>
<reference evidence="1 2" key="1">
    <citation type="submission" date="2014-02" db="EMBL/GenBank/DDBJ databases">
        <title>Single nucleus genome sequencing reveals high similarity among nuclei of an endomycorrhizal fungus.</title>
        <authorList>
            <person name="Lin K."/>
            <person name="Geurts R."/>
            <person name="Zhang Z."/>
            <person name="Limpens E."/>
            <person name="Saunders D.G."/>
            <person name="Mu D."/>
            <person name="Pang E."/>
            <person name="Cao H."/>
            <person name="Cha H."/>
            <person name="Lin T."/>
            <person name="Zhou Q."/>
            <person name="Shang Y."/>
            <person name="Li Y."/>
            <person name="Ivanov S."/>
            <person name="Sharma T."/>
            <person name="Velzen R.V."/>
            <person name="Ruijter N.D."/>
            <person name="Aanen D.K."/>
            <person name="Win J."/>
            <person name="Kamoun S."/>
            <person name="Bisseling T."/>
            <person name="Huang S."/>
        </authorList>
    </citation>
    <scope>NUCLEOTIDE SEQUENCE [LARGE SCALE GENOMIC DNA]</scope>
    <source>
        <strain evidence="2">DAOM197198w</strain>
    </source>
</reference>